<dbReference type="Pfam" id="PF04535">
    <property type="entry name" value="CASP_dom"/>
    <property type="match status" value="1"/>
</dbReference>
<keyword evidence="4 8" id="KW-1003">Cell membrane</keyword>
<evidence type="ECO:0000259" key="9">
    <source>
        <dbReference type="Pfam" id="PF04535"/>
    </source>
</evidence>
<feature type="transmembrane region" description="Helical" evidence="8">
    <location>
        <begin position="93"/>
        <end position="118"/>
    </location>
</feature>
<dbReference type="InterPro" id="IPR006702">
    <property type="entry name" value="CASP_dom"/>
</dbReference>
<feature type="transmembrane region" description="Helical" evidence="8">
    <location>
        <begin position="138"/>
        <end position="164"/>
    </location>
</feature>
<evidence type="ECO:0000256" key="1">
    <source>
        <dbReference type="ARBA" id="ARBA00004651"/>
    </source>
</evidence>
<proteinExistence type="inferred from homology"/>
<name>A0AAV5K1A6_9ROSI</name>
<sequence length="172" mass="18931">MESPLKTQKHHFGVQVLLRTVAIGTTMAAIWLMMTSKEIAIVFGLSFEAKYSYMPAFKFYACANGIACAFIAASLLLFFIFGRIGLSPTCFFILFLHDLFTMLLVLSSISAATAVGLVGRNGNSHAGWMPICDNLTKFCFRVTLSTVFGCISFILLLVLTIMAANKYRQISV</sequence>
<dbReference type="PANTHER" id="PTHR36488:SF8">
    <property type="entry name" value="CASP-LIKE PROTEIN 1U1"/>
    <property type="match status" value="1"/>
</dbReference>
<accession>A0AAV5K1A6</accession>
<evidence type="ECO:0000256" key="7">
    <source>
        <dbReference type="ARBA" id="ARBA00023136"/>
    </source>
</evidence>
<dbReference type="Proteomes" id="UP001054252">
    <property type="component" value="Unassembled WGS sequence"/>
</dbReference>
<dbReference type="NCBIfam" id="TIGR01569">
    <property type="entry name" value="A_tha_TIGR01569"/>
    <property type="match status" value="1"/>
</dbReference>
<evidence type="ECO:0000313" key="11">
    <source>
        <dbReference type="Proteomes" id="UP001054252"/>
    </source>
</evidence>
<dbReference type="InterPro" id="IPR006459">
    <property type="entry name" value="CASP/CASPL"/>
</dbReference>
<dbReference type="PANTHER" id="PTHR36488">
    <property type="entry name" value="CASP-LIKE PROTEIN 1U1"/>
    <property type="match status" value="1"/>
</dbReference>
<evidence type="ECO:0000256" key="8">
    <source>
        <dbReference type="RuleBase" id="RU361233"/>
    </source>
</evidence>
<comment type="similarity">
    <text evidence="2 8">Belongs to the Casparian strip membrane proteins (CASP) family.</text>
</comment>
<keyword evidence="7 8" id="KW-0472">Membrane</keyword>
<feature type="transmembrane region" description="Helical" evidence="8">
    <location>
        <begin position="12"/>
        <end position="34"/>
    </location>
</feature>
<dbReference type="InterPro" id="IPR044173">
    <property type="entry name" value="CASPL"/>
</dbReference>
<evidence type="ECO:0000256" key="2">
    <source>
        <dbReference type="ARBA" id="ARBA00007651"/>
    </source>
</evidence>
<organism evidence="10 11">
    <name type="scientific">Rubroshorea leprosula</name>
    <dbReference type="NCBI Taxonomy" id="152421"/>
    <lineage>
        <taxon>Eukaryota</taxon>
        <taxon>Viridiplantae</taxon>
        <taxon>Streptophyta</taxon>
        <taxon>Embryophyta</taxon>
        <taxon>Tracheophyta</taxon>
        <taxon>Spermatophyta</taxon>
        <taxon>Magnoliopsida</taxon>
        <taxon>eudicotyledons</taxon>
        <taxon>Gunneridae</taxon>
        <taxon>Pentapetalae</taxon>
        <taxon>rosids</taxon>
        <taxon>malvids</taxon>
        <taxon>Malvales</taxon>
        <taxon>Dipterocarpaceae</taxon>
        <taxon>Rubroshorea</taxon>
    </lineage>
</organism>
<keyword evidence="5 8" id="KW-0812">Transmembrane</keyword>
<evidence type="ECO:0000256" key="6">
    <source>
        <dbReference type="ARBA" id="ARBA00022989"/>
    </source>
</evidence>
<feature type="domain" description="Casparian strip membrane protein" evidence="9">
    <location>
        <begin position="13"/>
        <end position="155"/>
    </location>
</feature>
<feature type="transmembrane region" description="Helical" evidence="8">
    <location>
        <begin position="57"/>
        <end position="81"/>
    </location>
</feature>
<dbReference type="GO" id="GO:0005886">
    <property type="term" value="C:plasma membrane"/>
    <property type="evidence" value="ECO:0007669"/>
    <property type="project" value="UniProtKB-SubCell"/>
</dbReference>
<comment type="subunit">
    <text evidence="3 8">Homodimer and heterodimers.</text>
</comment>
<dbReference type="AlphaFoldDB" id="A0AAV5K1A6"/>
<evidence type="ECO:0000313" key="10">
    <source>
        <dbReference type="EMBL" id="GKV17399.1"/>
    </source>
</evidence>
<reference evidence="10 11" key="1">
    <citation type="journal article" date="2021" name="Commun. Biol.">
        <title>The genome of Shorea leprosula (Dipterocarpaceae) highlights the ecological relevance of drought in aseasonal tropical rainforests.</title>
        <authorList>
            <person name="Ng K.K.S."/>
            <person name="Kobayashi M.J."/>
            <person name="Fawcett J.A."/>
            <person name="Hatakeyama M."/>
            <person name="Paape T."/>
            <person name="Ng C.H."/>
            <person name="Ang C.C."/>
            <person name="Tnah L.H."/>
            <person name="Lee C.T."/>
            <person name="Nishiyama T."/>
            <person name="Sese J."/>
            <person name="O'Brien M.J."/>
            <person name="Copetti D."/>
            <person name="Mohd Noor M.I."/>
            <person name="Ong R.C."/>
            <person name="Putra M."/>
            <person name="Sireger I.Z."/>
            <person name="Indrioko S."/>
            <person name="Kosugi Y."/>
            <person name="Izuno A."/>
            <person name="Isagi Y."/>
            <person name="Lee S.L."/>
            <person name="Shimizu K.K."/>
        </authorList>
    </citation>
    <scope>NUCLEOTIDE SEQUENCE [LARGE SCALE GENOMIC DNA]</scope>
    <source>
        <strain evidence="10">214</strain>
    </source>
</reference>
<keyword evidence="6 8" id="KW-1133">Transmembrane helix</keyword>
<evidence type="ECO:0000256" key="4">
    <source>
        <dbReference type="ARBA" id="ARBA00022475"/>
    </source>
</evidence>
<evidence type="ECO:0000256" key="5">
    <source>
        <dbReference type="ARBA" id="ARBA00022692"/>
    </source>
</evidence>
<dbReference type="EMBL" id="BPVZ01000048">
    <property type="protein sequence ID" value="GKV17399.1"/>
    <property type="molecule type" value="Genomic_DNA"/>
</dbReference>
<comment type="subcellular location">
    <subcellularLocation>
        <location evidence="1 8">Cell membrane</location>
        <topology evidence="1 8">Multi-pass membrane protein</topology>
    </subcellularLocation>
</comment>
<keyword evidence="11" id="KW-1185">Reference proteome</keyword>
<evidence type="ECO:0000256" key="3">
    <source>
        <dbReference type="ARBA" id="ARBA00011489"/>
    </source>
</evidence>
<protein>
    <recommendedName>
        <fullName evidence="8">CASP-like protein</fullName>
    </recommendedName>
</protein>
<comment type="caution">
    <text evidence="10">The sequence shown here is derived from an EMBL/GenBank/DDBJ whole genome shotgun (WGS) entry which is preliminary data.</text>
</comment>
<gene>
    <name evidence="10" type="ORF">SLEP1_g27914</name>
</gene>